<keyword evidence="4" id="KW-0539">Nucleus</keyword>
<feature type="domain" description="Pre-mRNA-splicing factor 3" evidence="7">
    <location>
        <begin position="107"/>
        <end position="317"/>
    </location>
</feature>
<evidence type="ECO:0000256" key="1">
    <source>
        <dbReference type="ARBA" id="ARBA00004123"/>
    </source>
</evidence>
<evidence type="ECO:0000259" key="6">
    <source>
        <dbReference type="Pfam" id="PF06544"/>
    </source>
</evidence>
<evidence type="ECO:0000256" key="3">
    <source>
        <dbReference type="ARBA" id="ARBA00023187"/>
    </source>
</evidence>
<dbReference type="InterPro" id="IPR010541">
    <property type="entry name" value="Prp3_C"/>
</dbReference>
<feature type="compositionally biased region" description="Basic and acidic residues" evidence="5">
    <location>
        <begin position="1"/>
        <end position="29"/>
    </location>
</feature>
<feature type="region of interest" description="Disordered" evidence="5">
    <location>
        <begin position="74"/>
        <end position="121"/>
    </location>
</feature>
<dbReference type="Pfam" id="PF08572">
    <property type="entry name" value="PRP3"/>
    <property type="match status" value="1"/>
</dbReference>
<protein>
    <submittedName>
        <fullName evidence="8">De5a77dc-bdc0-4306-a0b3-998438a7c7ef</fullName>
    </submittedName>
</protein>
<comment type="subcellular location">
    <subcellularLocation>
        <location evidence="1">Nucleus</location>
    </subcellularLocation>
</comment>
<evidence type="ECO:0000259" key="7">
    <source>
        <dbReference type="Pfam" id="PF08572"/>
    </source>
</evidence>
<dbReference type="PANTHER" id="PTHR14212">
    <property type="entry name" value="U4/U6-ASSOCIATED RNA SPLICING FACTOR-RELATED"/>
    <property type="match status" value="1"/>
</dbReference>
<evidence type="ECO:0000313" key="9">
    <source>
        <dbReference type="Proteomes" id="UP000289323"/>
    </source>
</evidence>
<evidence type="ECO:0000256" key="2">
    <source>
        <dbReference type="ARBA" id="ARBA00022664"/>
    </source>
</evidence>
<feature type="domain" description="Small nuclear ribonucleoprotein Prp3 C-terminal" evidence="6">
    <location>
        <begin position="341"/>
        <end position="488"/>
    </location>
</feature>
<dbReference type="Pfam" id="PF06544">
    <property type="entry name" value="Prp3_C"/>
    <property type="match status" value="1"/>
</dbReference>
<proteinExistence type="predicted"/>
<sequence>MDRDRNQQPDGLGPRHDPASRIQKTESAADRMAALKARVAAAVSSAKAKGGLNTPLHPALADLSAPLKPADSLRAAVGQRSAQDAAKAARGKPPGLSTTASGGPRENPYIDTSNAPAGKARVSRQLVFNQKGKYIQQANALRRQAALEEMKKRIAEQARKAGLEEDRDVEKAFVVEAPPGLEWWDEGLIDGKDYSNIPQSMKLTTPDSIVTLYIQHPVAIEPPQDKLAPEPKPMYLTPKEQQKLRRQRRMMELKEKQAKIRLGLEPAPPPKVKKSNLMRVLGEEAVKDPTAVEARVNREIAARFEKHMQANEERKLTKEQRREKLAANQAKDAAKGIHLLVFKIGSLANGQHRYKISINATQLGLSGVCIMHPRFNLVIVEGGEHSINNYKKLMLRRIDWTESLPSRERDAGPAAGTGGQGAAVKEWLKAEDEKGQLKDLSANKCVLVFEGEVKAPMFKKWGSKVCETDQEAREFLAQRKMESFWTQAKNTPL</sequence>
<evidence type="ECO:0000256" key="4">
    <source>
        <dbReference type="ARBA" id="ARBA00023242"/>
    </source>
</evidence>
<name>A0A3S4BBN6_9PEZI</name>
<dbReference type="AlphaFoldDB" id="A0A3S4BBN6"/>
<keyword evidence="3" id="KW-0508">mRNA splicing</keyword>
<dbReference type="EMBL" id="OUUZ01000019">
    <property type="protein sequence ID" value="SPQ27411.1"/>
    <property type="molecule type" value="Genomic_DNA"/>
</dbReference>
<gene>
    <name evidence="8" type="ORF">TT172_LOCUS9830</name>
</gene>
<reference evidence="8 9" key="1">
    <citation type="submission" date="2018-04" db="EMBL/GenBank/DDBJ databases">
        <authorList>
            <person name="Huttner S."/>
            <person name="Dainat J."/>
        </authorList>
    </citation>
    <scope>NUCLEOTIDE SEQUENCE [LARGE SCALE GENOMIC DNA]</scope>
</reference>
<dbReference type="CDD" id="cd24162">
    <property type="entry name" value="Prp3_C"/>
    <property type="match status" value="1"/>
</dbReference>
<evidence type="ECO:0000256" key="5">
    <source>
        <dbReference type="SAM" id="MobiDB-lite"/>
    </source>
</evidence>
<dbReference type="GO" id="GO:0046540">
    <property type="term" value="C:U4/U6 x U5 tri-snRNP complex"/>
    <property type="evidence" value="ECO:0007669"/>
    <property type="project" value="InterPro"/>
</dbReference>
<evidence type="ECO:0000313" key="8">
    <source>
        <dbReference type="EMBL" id="SPQ27411.1"/>
    </source>
</evidence>
<dbReference type="GO" id="GO:0000398">
    <property type="term" value="P:mRNA splicing, via spliceosome"/>
    <property type="evidence" value="ECO:0007669"/>
    <property type="project" value="InterPro"/>
</dbReference>
<dbReference type="InterPro" id="IPR027104">
    <property type="entry name" value="Prp3"/>
</dbReference>
<dbReference type="PANTHER" id="PTHR14212:SF0">
    <property type="entry name" value="U4_U6 SMALL NUCLEAR RIBONUCLEOPROTEIN PRP3"/>
    <property type="match status" value="1"/>
</dbReference>
<accession>A0A3S4BBN6</accession>
<feature type="region of interest" description="Disordered" evidence="5">
    <location>
        <begin position="1"/>
        <end position="31"/>
    </location>
</feature>
<keyword evidence="2" id="KW-0507">mRNA processing</keyword>
<dbReference type="InterPro" id="IPR013881">
    <property type="entry name" value="Pre-mRNA_splic_Prp3_dom"/>
</dbReference>
<organism evidence="8 9">
    <name type="scientific">Thermothielavioides terrestris</name>
    <dbReference type="NCBI Taxonomy" id="2587410"/>
    <lineage>
        <taxon>Eukaryota</taxon>
        <taxon>Fungi</taxon>
        <taxon>Dikarya</taxon>
        <taxon>Ascomycota</taxon>
        <taxon>Pezizomycotina</taxon>
        <taxon>Sordariomycetes</taxon>
        <taxon>Sordariomycetidae</taxon>
        <taxon>Sordariales</taxon>
        <taxon>Chaetomiaceae</taxon>
        <taxon>Thermothielavioides</taxon>
    </lineage>
</organism>
<dbReference type="Proteomes" id="UP000289323">
    <property type="component" value="Unassembled WGS sequence"/>
</dbReference>